<dbReference type="PANTHER" id="PTHR34072:SF47">
    <property type="entry name" value="RIBONUCLEASE H"/>
    <property type="match status" value="1"/>
</dbReference>
<evidence type="ECO:0000256" key="1">
    <source>
        <dbReference type="ARBA" id="ARBA00022679"/>
    </source>
</evidence>
<dbReference type="Proteomes" id="UP000290572">
    <property type="component" value="Unassembled WGS sequence"/>
</dbReference>
<dbReference type="EMBL" id="QBIY01013108">
    <property type="protein sequence ID" value="RXN11700.1"/>
    <property type="molecule type" value="Genomic_DNA"/>
</dbReference>
<organism evidence="8 9">
    <name type="scientific">Labeo rohita</name>
    <name type="common">Indian major carp</name>
    <name type="synonym">Cyprinus rohita</name>
    <dbReference type="NCBI Taxonomy" id="84645"/>
    <lineage>
        <taxon>Eukaryota</taxon>
        <taxon>Metazoa</taxon>
        <taxon>Chordata</taxon>
        <taxon>Craniata</taxon>
        <taxon>Vertebrata</taxon>
        <taxon>Euteleostomi</taxon>
        <taxon>Actinopterygii</taxon>
        <taxon>Neopterygii</taxon>
        <taxon>Teleostei</taxon>
        <taxon>Ostariophysi</taxon>
        <taxon>Cypriniformes</taxon>
        <taxon>Cyprinidae</taxon>
        <taxon>Labeoninae</taxon>
        <taxon>Labeonini</taxon>
        <taxon>Labeo</taxon>
    </lineage>
</organism>
<feature type="domain" description="Reverse transcriptase RNase H-like" evidence="7">
    <location>
        <begin position="110"/>
        <end position="217"/>
    </location>
</feature>
<proteinExistence type="predicted"/>
<dbReference type="Gene3D" id="3.30.70.270">
    <property type="match status" value="1"/>
</dbReference>
<evidence type="ECO:0000313" key="9">
    <source>
        <dbReference type="Proteomes" id="UP000290572"/>
    </source>
</evidence>
<dbReference type="GO" id="GO:0016787">
    <property type="term" value="F:hydrolase activity"/>
    <property type="evidence" value="ECO:0007669"/>
    <property type="project" value="UniProtKB-KW"/>
</dbReference>
<sequence length="258" mass="29188">MDPADTAAIRALKEKRPSTMGQLRTVLGLLSYYRQYIQDLSKIAGPLYDLLKGAAETKEEGHNGAASKCMKSKKRVVPSRKPILWLELHQQRLEKLIDCLTEPPILGFPDFSKPFILHTDASNLGLGAVLYQRQEGKLTVIAYGSRTLTAAEKNYHLHSGKLEFLALKWSITEKFHDYLYYAPTFTVFSNNNPLTYVLTSARLNATGCRWVSELADFHFMIKYHSGKDNIDANSLSRMLLDTETMMEQCTGENPSDNY</sequence>
<dbReference type="STRING" id="84645.A0A498LUA2"/>
<dbReference type="GO" id="GO:0003964">
    <property type="term" value="F:RNA-directed DNA polymerase activity"/>
    <property type="evidence" value="ECO:0007669"/>
    <property type="project" value="UniProtKB-KW"/>
</dbReference>
<keyword evidence="2" id="KW-0548">Nucleotidyltransferase</keyword>
<keyword evidence="6" id="KW-0695">RNA-directed DNA polymerase</keyword>
<protein>
    <submittedName>
        <fullName evidence="8">Retrovirus-related Pol poly from transposon</fullName>
    </submittedName>
</protein>
<dbReference type="InterPro" id="IPR043128">
    <property type="entry name" value="Rev_trsase/Diguanyl_cyclase"/>
</dbReference>
<dbReference type="PANTHER" id="PTHR34072">
    <property type="entry name" value="ENZYMATIC POLYPROTEIN-RELATED"/>
    <property type="match status" value="1"/>
</dbReference>
<dbReference type="InterPro" id="IPR041373">
    <property type="entry name" value="RT_RNaseH"/>
</dbReference>
<evidence type="ECO:0000256" key="3">
    <source>
        <dbReference type="ARBA" id="ARBA00022722"/>
    </source>
</evidence>
<keyword evidence="1" id="KW-0808">Transferase</keyword>
<keyword evidence="9" id="KW-1185">Reference proteome</keyword>
<comment type="caution">
    <text evidence="8">The sequence shown here is derived from an EMBL/GenBank/DDBJ whole genome shotgun (WGS) entry which is preliminary data.</text>
</comment>
<evidence type="ECO:0000256" key="6">
    <source>
        <dbReference type="ARBA" id="ARBA00022918"/>
    </source>
</evidence>
<evidence type="ECO:0000256" key="4">
    <source>
        <dbReference type="ARBA" id="ARBA00022759"/>
    </source>
</evidence>
<dbReference type="Gene3D" id="3.10.20.370">
    <property type="match status" value="1"/>
</dbReference>
<evidence type="ECO:0000256" key="5">
    <source>
        <dbReference type="ARBA" id="ARBA00022801"/>
    </source>
</evidence>
<accession>A0A498LUA2</accession>
<evidence type="ECO:0000313" key="8">
    <source>
        <dbReference type="EMBL" id="RXN11700.1"/>
    </source>
</evidence>
<evidence type="ECO:0000259" key="7">
    <source>
        <dbReference type="Pfam" id="PF17917"/>
    </source>
</evidence>
<name>A0A498LUA2_LABRO</name>
<dbReference type="InterPro" id="IPR043502">
    <property type="entry name" value="DNA/RNA_pol_sf"/>
</dbReference>
<dbReference type="AlphaFoldDB" id="A0A498LUA2"/>
<dbReference type="Pfam" id="PF17917">
    <property type="entry name" value="RT_RNaseH"/>
    <property type="match status" value="1"/>
</dbReference>
<dbReference type="GO" id="GO:0004519">
    <property type="term" value="F:endonuclease activity"/>
    <property type="evidence" value="ECO:0007669"/>
    <property type="project" value="UniProtKB-KW"/>
</dbReference>
<gene>
    <name evidence="8" type="ORF">ROHU_029927</name>
</gene>
<dbReference type="FunFam" id="3.10.20.370:FF:000001">
    <property type="entry name" value="Retrovirus-related Pol polyprotein from transposon 17.6-like protein"/>
    <property type="match status" value="1"/>
</dbReference>
<dbReference type="CDD" id="cd09274">
    <property type="entry name" value="RNase_HI_RT_Ty3"/>
    <property type="match status" value="1"/>
</dbReference>
<keyword evidence="4" id="KW-0255">Endonuclease</keyword>
<evidence type="ECO:0000256" key="2">
    <source>
        <dbReference type="ARBA" id="ARBA00022695"/>
    </source>
</evidence>
<dbReference type="SUPFAM" id="SSF56672">
    <property type="entry name" value="DNA/RNA polymerases"/>
    <property type="match status" value="1"/>
</dbReference>
<keyword evidence="5" id="KW-0378">Hydrolase</keyword>
<keyword evidence="3" id="KW-0540">Nuclease</keyword>
<reference evidence="8 9" key="1">
    <citation type="submission" date="2018-03" db="EMBL/GenBank/DDBJ databases">
        <title>Draft genome sequence of Rohu Carp (Labeo rohita).</title>
        <authorList>
            <person name="Das P."/>
            <person name="Kushwaha B."/>
            <person name="Joshi C.G."/>
            <person name="Kumar D."/>
            <person name="Nagpure N.S."/>
            <person name="Sahoo L."/>
            <person name="Das S.P."/>
            <person name="Bit A."/>
            <person name="Patnaik S."/>
            <person name="Meher P.K."/>
            <person name="Jayasankar P."/>
            <person name="Koringa P.G."/>
            <person name="Patel N.V."/>
            <person name="Hinsu A.T."/>
            <person name="Kumar R."/>
            <person name="Pandey M."/>
            <person name="Agarwal S."/>
            <person name="Srivastava S."/>
            <person name="Singh M."/>
            <person name="Iquebal M.A."/>
            <person name="Jaiswal S."/>
            <person name="Angadi U.B."/>
            <person name="Kumar N."/>
            <person name="Raza M."/>
            <person name="Shah T.M."/>
            <person name="Rai A."/>
            <person name="Jena J.K."/>
        </authorList>
    </citation>
    <scope>NUCLEOTIDE SEQUENCE [LARGE SCALE GENOMIC DNA]</scope>
    <source>
        <strain evidence="8">DASCIFA01</strain>
        <tissue evidence="8">Testis</tissue>
    </source>
</reference>